<feature type="region of interest" description="Disordered" evidence="1">
    <location>
        <begin position="44"/>
        <end position="76"/>
    </location>
</feature>
<sequence length="412" mass="47477">MVSVDVTEEQRLYLAQLDTAELYQHQAADEDTIQVDWYVEQDTASGAEEDEEGPRQNTDGYVDNSESDEDDLDESVTPHFFGVPDVSQKCQHPVLIYRVPGEDFCYSFSLHRTNRHSLVYRCIGCRRSNDTYTKIRVLRDIEFAEDPCTLAHTQDMHIYYSENIIRLAYNNGLEALVADGVFSMHPNGKEKNGQLYTIHGVCNGKVHVPMLYALTNKKTEQVYFIIWSTLKRVLDAIPQRSNNGLRAVLDFEKASIRALRRAFPGVLDTWLSGPFEDLWNKWQVATLRTTNIAENFHSHLSAATNYRRPALKRLIEILQGYTAEAEGKLLDHRQNPAAEERLRRRDIRRRRKVCEKMNNFERLMEERLVTTDDVEHYCRKMSSTIVRREQTSKLDAFGIKLNIGAILVGGGR</sequence>
<reference evidence="4" key="2">
    <citation type="submission" date="2019-09" db="UniProtKB">
        <authorList>
            <consortium name="WormBaseParasite"/>
        </authorList>
    </citation>
    <scope>IDENTIFICATION</scope>
</reference>
<feature type="compositionally biased region" description="Acidic residues" evidence="1">
    <location>
        <begin position="65"/>
        <end position="74"/>
    </location>
</feature>
<accession>A0A3P8APR9</accession>
<dbReference type="OrthoDB" id="6627652at2759"/>
<dbReference type="WBParaSite" id="HPBE_0001868801-mRNA-1">
    <property type="protein sequence ID" value="HPBE_0001868801-mRNA-1"/>
    <property type="gene ID" value="HPBE_0001868801"/>
</dbReference>
<protein>
    <submittedName>
        <fullName evidence="4">MULE domain-containing protein</fullName>
    </submittedName>
</protein>
<proteinExistence type="predicted"/>
<reference evidence="2 3" key="1">
    <citation type="submission" date="2018-11" db="EMBL/GenBank/DDBJ databases">
        <authorList>
            <consortium name="Pathogen Informatics"/>
        </authorList>
    </citation>
    <scope>NUCLEOTIDE SEQUENCE [LARGE SCALE GENOMIC DNA]</scope>
</reference>
<evidence type="ECO:0000313" key="3">
    <source>
        <dbReference type="Proteomes" id="UP000050761"/>
    </source>
</evidence>
<name>A0A183G9Q5_HELPZ</name>
<evidence type="ECO:0000313" key="2">
    <source>
        <dbReference type="EMBL" id="VDP12541.1"/>
    </source>
</evidence>
<dbReference type="Proteomes" id="UP000050761">
    <property type="component" value="Unassembled WGS sequence"/>
</dbReference>
<accession>A0A183G9Q5</accession>
<organism evidence="3 4">
    <name type="scientific">Heligmosomoides polygyrus</name>
    <name type="common">Parasitic roundworm</name>
    <dbReference type="NCBI Taxonomy" id="6339"/>
    <lineage>
        <taxon>Eukaryota</taxon>
        <taxon>Metazoa</taxon>
        <taxon>Ecdysozoa</taxon>
        <taxon>Nematoda</taxon>
        <taxon>Chromadorea</taxon>
        <taxon>Rhabditida</taxon>
        <taxon>Rhabditina</taxon>
        <taxon>Rhabditomorpha</taxon>
        <taxon>Strongyloidea</taxon>
        <taxon>Heligmosomidae</taxon>
        <taxon>Heligmosomoides</taxon>
    </lineage>
</organism>
<dbReference type="EMBL" id="UZAH01030853">
    <property type="protein sequence ID" value="VDP12541.1"/>
    <property type="molecule type" value="Genomic_DNA"/>
</dbReference>
<gene>
    <name evidence="2" type="ORF">HPBE_LOCUS18687</name>
</gene>
<evidence type="ECO:0000313" key="4">
    <source>
        <dbReference type="WBParaSite" id="HPBE_0001868801-mRNA-1"/>
    </source>
</evidence>
<keyword evidence="3" id="KW-1185">Reference proteome</keyword>
<dbReference type="AlphaFoldDB" id="A0A183G9Q5"/>
<evidence type="ECO:0000256" key="1">
    <source>
        <dbReference type="SAM" id="MobiDB-lite"/>
    </source>
</evidence>